<dbReference type="AlphaFoldDB" id="A0A1T5G4I5"/>
<organism evidence="1 2">
    <name type="scientific">Sphingopyxis flava</name>
    <dbReference type="NCBI Taxonomy" id="1507287"/>
    <lineage>
        <taxon>Bacteria</taxon>
        <taxon>Pseudomonadati</taxon>
        <taxon>Pseudomonadota</taxon>
        <taxon>Alphaproteobacteria</taxon>
        <taxon>Sphingomonadales</taxon>
        <taxon>Sphingomonadaceae</taxon>
        <taxon>Sphingopyxis</taxon>
    </lineage>
</organism>
<protein>
    <submittedName>
        <fullName evidence="1">Uncharacterized protein</fullName>
    </submittedName>
</protein>
<evidence type="ECO:0000313" key="2">
    <source>
        <dbReference type="Proteomes" id="UP000190044"/>
    </source>
</evidence>
<reference evidence="2" key="1">
    <citation type="submission" date="2017-02" db="EMBL/GenBank/DDBJ databases">
        <authorList>
            <person name="Varghese N."/>
            <person name="Submissions S."/>
        </authorList>
    </citation>
    <scope>NUCLEOTIDE SEQUENCE [LARGE SCALE GENOMIC DNA]</scope>
    <source>
        <strain evidence="2">R11H</strain>
    </source>
</reference>
<dbReference type="EMBL" id="FUYP01000057">
    <property type="protein sequence ID" value="SKC03338.1"/>
    <property type="molecule type" value="Genomic_DNA"/>
</dbReference>
<keyword evidence="2" id="KW-1185">Reference proteome</keyword>
<name>A0A1T5G4I5_9SPHN</name>
<evidence type="ECO:0000313" key="1">
    <source>
        <dbReference type="EMBL" id="SKC03338.1"/>
    </source>
</evidence>
<gene>
    <name evidence="1" type="ORF">SAMN06295937_10575</name>
</gene>
<accession>A0A1T5G4I5</accession>
<dbReference type="Proteomes" id="UP000190044">
    <property type="component" value="Unassembled WGS sequence"/>
</dbReference>
<proteinExistence type="predicted"/>
<sequence>MQPESSTDHIALLSLMIAGTLIKRLNEVGQLDEATARQLHQLVRGVRMRARAAFPISTSTSTTSIGRSATSSRAAKRPDRCCALSTAAVEICHSSCMQR</sequence>